<dbReference type="InterPro" id="IPR011605">
    <property type="entry name" value="NusB_fam"/>
</dbReference>
<keyword evidence="4" id="KW-0805">Transcription regulation</keyword>
<keyword evidence="3" id="KW-0694">RNA-binding</keyword>
<evidence type="ECO:0000256" key="1">
    <source>
        <dbReference type="ARBA" id="ARBA00005952"/>
    </source>
</evidence>
<evidence type="ECO:0000313" key="7">
    <source>
        <dbReference type="EMBL" id="MPM54762.1"/>
    </source>
</evidence>
<dbReference type="InterPro" id="IPR035926">
    <property type="entry name" value="NusB-like_sf"/>
</dbReference>
<dbReference type="AlphaFoldDB" id="A0A645ANE1"/>
<dbReference type="GO" id="GO:0005829">
    <property type="term" value="C:cytosol"/>
    <property type="evidence" value="ECO:0007669"/>
    <property type="project" value="TreeGrafter"/>
</dbReference>
<name>A0A645ANE1_9ZZZZ</name>
<reference evidence="7" key="1">
    <citation type="submission" date="2019-08" db="EMBL/GenBank/DDBJ databases">
        <authorList>
            <person name="Kucharzyk K."/>
            <person name="Murdoch R.W."/>
            <person name="Higgins S."/>
            <person name="Loffler F."/>
        </authorList>
    </citation>
    <scope>NUCLEOTIDE SEQUENCE</scope>
</reference>
<keyword evidence="5" id="KW-0804">Transcription</keyword>
<dbReference type="PANTHER" id="PTHR11078">
    <property type="entry name" value="N UTILIZATION SUBSTANCE PROTEIN B-RELATED"/>
    <property type="match status" value="1"/>
</dbReference>
<comment type="caution">
    <text evidence="7">The sequence shown here is derived from an EMBL/GenBank/DDBJ whole genome shotgun (WGS) entry which is preliminary data.</text>
</comment>
<protein>
    <recommendedName>
        <fullName evidence="6">NusB/RsmB/TIM44 domain-containing protein</fullName>
    </recommendedName>
</protein>
<dbReference type="SUPFAM" id="SSF48013">
    <property type="entry name" value="NusB-like"/>
    <property type="match status" value="1"/>
</dbReference>
<dbReference type="GO" id="GO:0006353">
    <property type="term" value="P:DNA-templated transcription termination"/>
    <property type="evidence" value="ECO:0007669"/>
    <property type="project" value="InterPro"/>
</dbReference>
<feature type="domain" description="NusB/RsmB/TIM44" evidence="6">
    <location>
        <begin position="36"/>
        <end position="132"/>
    </location>
</feature>
<dbReference type="GO" id="GO:0031564">
    <property type="term" value="P:transcription antitermination"/>
    <property type="evidence" value="ECO:0007669"/>
    <property type="project" value="UniProtKB-KW"/>
</dbReference>
<evidence type="ECO:0000259" key="6">
    <source>
        <dbReference type="Pfam" id="PF01029"/>
    </source>
</evidence>
<gene>
    <name evidence="7" type="ORF">SDC9_101542</name>
</gene>
<accession>A0A645ANE1</accession>
<dbReference type="PANTHER" id="PTHR11078:SF3">
    <property type="entry name" value="ANTITERMINATION NUSB DOMAIN-CONTAINING PROTEIN"/>
    <property type="match status" value="1"/>
</dbReference>
<dbReference type="Pfam" id="PF01029">
    <property type="entry name" value="NusB"/>
    <property type="match status" value="1"/>
</dbReference>
<dbReference type="InterPro" id="IPR006027">
    <property type="entry name" value="NusB_RsmB_TIM44"/>
</dbReference>
<keyword evidence="2" id="KW-0889">Transcription antitermination</keyword>
<dbReference type="GO" id="GO:0003723">
    <property type="term" value="F:RNA binding"/>
    <property type="evidence" value="ECO:0007669"/>
    <property type="project" value="UniProtKB-KW"/>
</dbReference>
<evidence type="ECO:0000256" key="2">
    <source>
        <dbReference type="ARBA" id="ARBA00022814"/>
    </source>
</evidence>
<organism evidence="7">
    <name type="scientific">bioreactor metagenome</name>
    <dbReference type="NCBI Taxonomy" id="1076179"/>
    <lineage>
        <taxon>unclassified sequences</taxon>
        <taxon>metagenomes</taxon>
        <taxon>ecological metagenomes</taxon>
    </lineage>
</organism>
<dbReference type="EMBL" id="VSSQ01014952">
    <property type="protein sequence ID" value="MPM54762.1"/>
    <property type="molecule type" value="Genomic_DNA"/>
</dbReference>
<evidence type="ECO:0000256" key="4">
    <source>
        <dbReference type="ARBA" id="ARBA00023015"/>
    </source>
</evidence>
<proteinExistence type="inferred from homology"/>
<evidence type="ECO:0000256" key="3">
    <source>
        <dbReference type="ARBA" id="ARBA00022884"/>
    </source>
</evidence>
<sequence length="156" mass="17766">MQDAEDTNSIVSRGDSRHEERVKLMQLIFAHTFLDEDDQFVMVDSDDEQYADFLVEIKKELPEIDQILAIQAPERPLTEINKVDLAIMRLILFEAKHQQTPPKVLVDEAVEIAKEYGTESSPKFVNGVLGKILFTDGTAPQIEENDAPKKDDHESR</sequence>
<dbReference type="Gene3D" id="1.10.940.10">
    <property type="entry name" value="NusB-like"/>
    <property type="match status" value="1"/>
</dbReference>
<evidence type="ECO:0000256" key="5">
    <source>
        <dbReference type="ARBA" id="ARBA00023163"/>
    </source>
</evidence>
<comment type="similarity">
    <text evidence="1">Belongs to the NusB family.</text>
</comment>